<dbReference type="InterPro" id="IPR011989">
    <property type="entry name" value="ARM-like"/>
</dbReference>
<dbReference type="EMBL" id="CP042425">
    <property type="protein sequence ID" value="QEL13906.1"/>
    <property type="molecule type" value="Genomic_DNA"/>
</dbReference>
<comment type="function">
    <text evidence="1">Catalyzes the hydroxylation of the N(6)-(4-aminobutyl)-L-lysine intermediate produced by deoxyhypusine synthase/DHPS on a critical lysine of the eukaryotic translation initiation factor 5A/eIF-5A. This is the second step of the post-translational modification of that lysine into an unusual amino acid residue named hypusine. Hypusination is unique to mature eIF-5A factor and is essential for its function.</text>
</comment>
<dbReference type="Pfam" id="PF13646">
    <property type="entry name" value="HEAT_2"/>
    <property type="match status" value="1"/>
</dbReference>
<dbReference type="InterPro" id="IPR016024">
    <property type="entry name" value="ARM-type_fold"/>
</dbReference>
<dbReference type="InterPro" id="IPR004155">
    <property type="entry name" value="PBS_lyase_HEAT"/>
</dbReference>
<evidence type="ECO:0000313" key="3">
    <source>
        <dbReference type="Proteomes" id="UP000324974"/>
    </source>
</evidence>
<dbReference type="KEGG" id="lrs:PX52LOC_00764"/>
<evidence type="ECO:0000256" key="1">
    <source>
        <dbReference type="ARBA" id="ARBA00045876"/>
    </source>
</evidence>
<evidence type="ECO:0000313" key="2">
    <source>
        <dbReference type="EMBL" id="QEL13906.1"/>
    </source>
</evidence>
<dbReference type="PANTHER" id="PTHR12697:SF5">
    <property type="entry name" value="DEOXYHYPUSINE HYDROXYLASE"/>
    <property type="match status" value="1"/>
</dbReference>
<dbReference type="SUPFAM" id="SSF48371">
    <property type="entry name" value="ARM repeat"/>
    <property type="match status" value="1"/>
</dbReference>
<name>A0A5C1A7E8_9BACT</name>
<protein>
    <submittedName>
        <fullName evidence="2">HEAT repeat domain-containing protein</fullName>
    </submittedName>
</protein>
<sequence>MLPAVLIACSLAASPVQVTTSATDEALIRQLIDAMKDADPDVRGNLANALAKIGPASVEPLTTALKDAVAERRAAAAYTLALIGSPSRTALPTLLDLLKDNDVDVRRQASYAISKIVPTGGGGR</sequence>
<dbReference type="RefSeq" id="WP_149108835.1">
    <property type="nucleotide sequence ID" value="NZ_CP042425.1"/>
</dbReference>
<dbReference type="InterPro" id="IPR021133">
    <property type="entry name" value="HEAT_type_2"/>
</dbReference>
<dbReference type="SMART" id="SM00567">
    <property type="entry name" value="EZ_HEAT"/>
    <property type="match status" value="2"/>
</dbReference>
<reference evidence="3" key="1">
    <citation type="submission" date="2019-08" db="EMBL/GenBank/DDBJ databases">
        <title>Limnoglobus roseus gen. nov., sp. nov., a novel freshwater planctomycete with a giant genome from the family Gemmataceae.</title>
        <authorList>
            <person name="Kulichevskaya I.S."/>
            <person name="Naumoff D.G."/>
            <person name="Miroshnikov K."/>
            <person name="Ivanova A."/>
            <person name="Philippov D.A."/>
            <person name="Hakobyan A."/>
            <person name="Rijpstra I.C."/>
            <person name="Sinninghe Damste J.S."/>
            <person name="Liesack W."/>
            <person name="Dedysh S.N."/>
        </authorList>
    </citation>
    <scope>NUCLEOTIDE SEQUENCE [LARGE SCALE GENOMIC DNA]</scope>
    <source>
        <strain evidence="3">PX52</strain>
    </source>
</reference>
<dbReference type="PROSITE" id="PS50077">
    <property type="entry name" value="HEAT_REPEAT"/>
    <property type="match status" value="1"/>
</dbReference>
<keyword evidence="3" id="KW-1185">Reference proteome</keyword>
<dbReference type="OrthoDB" id="9970221at2"/>
<gene>
    <name evidence="2" type="ORF">PX52LOC_00764</name>
</gene>
<accession>A0A5C1A7E8</accession>
<proteinExistence type="predicted"/>
<dbReference type="GO" id="GO:0016491">
    <property type="term" value="F:oxidoreductase activity"/>
    <property type="evidence" value="ECO:0007669"/>
    <property type="project" value="TreeGrafter"/>
</dbReference>
<dbReference type="Gene3D" id="1.25.10.10">
    <property type="entry name" value="Leucine-rich Repeat Variant"/>
    <property type="match status" value="2"/>
</dbReference>
<dbReference type="PANTHER" id="PTHR12697">
    <property type="entry name" value="PBS LYASE HEAT-LIKE PROTEIN"/>
    <property type="match status" value="1"/>
</dbReference>
<dbReference type="Proteomes" id="UP000324974">
    <property type="component" value="Chromosome"/>
</dbReference>
<dbReference type="AlphaFoldDB" id="A0A5C1A7E8"/>
<organism evidence="2 3">
    <name type="scientific">Limnoglobus roseus</name>
    <dbReference type="NCBI Taxonomy" id="2598579"/>
    <lineage>
        <taxon>Bacteria</taxon>
        <taxon>Pseudomonadati</taxon>
        <taxon>Planctomycetota</taxon>
        <taxon>Planctomycetia</taxon>
        <taxon>Gemmatales</taxon>
        <taxon>Gemmataceae</taxon>
        <taxon>Limnoglobus</taxon>
    </lineage>
</organism>